<feature type="transmembrane region" description="Helical" evidence="7">
    <location>
        <begin position="1138"/>
        <end position="1161"/>
    </location>
</feature>
<feature type="region of interest" description="Disordered" evidence="6">
    <location>
        <begin position="37"/>
        <end position="63"/>
    </location>
</feature>
<dbReference type="Pfam" id="PF20519">
    <property type="entry name" value="Polycystin_dom"/>
    <property type="match status" value="1"/>
</dbReference>
<dbReference type="GO" id="GO:0016020">
    <property type="term" value="C:membrane"/>
    <property type="evidence" value="ECO:0007669"/>
    <property type="project" value="UniProtKB-SubCell"/>
</dbReference>
<evidence type="ECO:0000256" key="2">
    <source>
        <dbReference type="ARBA" id="ARBA00007200"/>
    </source>
</evidence>
<comment type="similarity">
    <text evidence="2">Belongs to the polycystin family.</text>
</comment>
<keyword evidence="5 7" id="KW-0472">Membrane</keyword>
<accession>A0A2P6NYT7</accession>
<feature type="region of interest" description="Disordered" evidence="6">
    <location>
        <begin position="716"/>
        <end position="774"/>
    </location>
</feature>
<evidence type="ECO:0000313" key="10">
    <source>
        <dbReference type="EMBL" id="PRP89115.1"/>
    </source>
</evidence>
<dbReference type="EMBL" id="MDYQ01000005">
    <property type="protein sequence ID" value="PRP89115.1"/>
    <property type="molecule type" value="Genomic_DNA"/>
</dbReference>
<feature type="compositionally biased region" description="Polar residues" evidence="6">
    <location>
        <begin position="37"/>
        <end position="47"/>
    </location>
</feature>
<evidence type="ECO:0000256" key="3">
    <source>
        <dbReference type="ARBA" id="ARBA00022692"/>
    </source>
</evidence>
<feature type="domain" description="Polycystin" evidence="9">
    <location>
        <begin position="934"/>
        <end position="1120"/>
    </location>
</feature>
<dbReference type="STRING" id="1890364.A0A2P6NYT7"/>
<dbReference type="InterPro" id="IPR046791">
    <property type="entry name" value="Polycystin_dom"/>
</dbReference>
<keyword evidence="11" id="KW-1185">Reference proteome</keyword>
<dbReference type="Gene3D" id="1.25.40.20">
    <property type="entry name" value="Ankyrin repeat-containing domain"/>
    <property type="match status" value="1"/>
</dbReference>
<dbReference type="InterPro" id="IPR013122">
    <property type="entry name" value="PKD1_2_channel"/>
</dbReference>
<dbReference type="Proteomes" id="UP000241769">
    <property type="component" value="Unassembled WGS sequence"/>
</dbReference>
<dbReference type="OrthoDB" id="444119at2759"/>
<dbReference type="PANTHER" id="PTHR10877">
    <property type="entry name" value="POLYCYSTIN FAMILY MEMBER"/>
    <property type="match status" value="1"/>
</dbReference>
<comment type="subcellular location">
    <subcellularLocation>
        <location evidence="1">Membrane</location>
        <topology evidence="1">Multi-pass membrane protein</topology>
    </subcellularLocation>
</comment>
<dbReference type="GO" id="GO:0050982">
    <property type="term" value="P:detection of mechanical stimulus"/>
    <property type="evidence" value="ECO:0007669"/>
    <property type="project" value="TreeGrafter"/>
</dbReference>
<evidence type="ECO:0000256" key="6">
    <source>
        <dbReference type="SAM" id="MobiDB-lite"/>
    </source>
</evidence>
<dbReference type="PANTHER" id="PTHR10877:SF197">
    <property type="entry name" value="POLYCYSTIC KIDNEY DISEASE PROTEIN 1-LIKE 2"/>
    <property type="match status" value="1"/>
</dbReference>
<dbReference type="InterPro" id="IPR051223">
    <property type="entry name" value="Polycystin"/>
</dbReference>
<evidence type="ECO:0000259" key="9">
    <source>
        <dbReference type="Pfam" id="PF20519"/>
    </source>
</evidence>
<dbReference type="SUPFAM" id="SSF50998">
    <property type="entry name" value="Quinoprotein alcohol dehydrogenase-like"/>
    <property type="match status" value="1"/>
</dbReference>
<dbReference type="GO" id="GO:0005262">
    <property type="term" value="F:calcium channel activity"/>
    <property type="evidence" value="ECO:0007669"/>
    <property type="project" value="TreeGrafter"/>
</dbReference>
<reference evidence="10 11" key="1">
    <citation type="journal article" date="2018" name="Genome Biol. Evol.">
        <title>Multiple Roots of Fruiting Body Formation in Amoebozoa.</title>
        <authorList>
            <person name="Hillmann F."/>
            <person name="Forbes G."/>
            <person name="Novohradska S."/>
            <person name="Ferling I."/>
            <person name="Riege K."/>
            <person name="Groth M."/>
            <person name="Westermann M."/>
            <person name="Marz M."/>
            <person name="Spaller T."/>
            <person name="Winckler T."/>
            <person name="Schaap P."/>
            <person name="Glockner G."/>
        </authorList>
    </citation>
    <scope>NUCLEOTIDE SEQUENCE [LARGE SCALE GENOMIC DNA]</scope>
    <source>
        <strain evidence="10 11">Jena</strain>
    </source>
</reference>
<dbReference type="InterPro" id="IPR015943">
    <property type="entry name" value="WD40/YVTN_repeat-like_dom_sf"/>
</dbReference>
<keyword evidence="3 7" id="KW-0812">Transmembrane</keyword>
<evidence type="ECO:0000259" key="8">
    <source>
        <dbReference type="Pfam" id="PF08016"/>
    </source>
</evidence>
<dbReference type="Gene3D" id="2.130.10.10">
    <property type="entry name" value="YVTN repeat-like/Quinoprotein amine dehydrogenase"/>
    <property type="match status" value="1"/>
</dbReference>
<dbReference type="Pfam" id="PF08016">
    <property type="entry name" value="PKD_channel"/>
    <property type="match status" value="1"/>
</dbReference>
<comment type="caution">
    <text evidence="10">The sequence shown here is derived from an EMBL/GenBank/DDBJ whole genome shotgun (WGS) entry which is preliminary data.</text>
</comment>
<dbReference type="InterPro" id="IPR011047">
    <property type="entry name" value="Quinoprotein_ADH-like_sf"/>
</dbReference>
<gene>
    <name evidence="10" type="ORF">PROFUN_01835</name>
</gene>
<protein>
    <submittedName>
        <fullName evidence="10">Uncharacterized protein</fullName>
    </submittedName>
</protein>
<evidence type="ECO:0000256" key="5">
    <source>
        <dbReference type="ARBA" id="ARBA00023136"/>
    </source>
</evidence>
<sequence>MALKKAEADFSFDPITATTGALHANFENITELDELPPSNSATIFSLPNTPPPSKESHRNRSASHIKTRWMSPLEYGLLRARPIRSERRNRYRSERIEFHDGVMYAATGRSIWSIREDQPPERWEKHPSEITNMVMASDKTALYTTHKNDHLHRWSLRARSRGSSEWYLPGIFNLAVLGNHILYSTSDKLILYDLSNCQEIQHLETPSGSNSIIRATKEWFHVIIGDTQLIWRPNRDIETYSIPAGQLCHYVNKRGLVPISTESRLTIDPSSCFTIGHHIVAISDGTAIVFRRISIDRYEYLQTLRPASRDDRYLFVRCDEKSNTIQLFTPSMMDVYHMQEITKEELHDGELWLIYNDFWVWEVESSLQLKNRAGDVLCKIKLPSGIALQKIFLHGDLFVFQTDKDISVYSLVNFQPIVRFEGDILRYTPRTLTYHISGGVETHRSMRDWEIISGNSSLPVLKSFEHSVISRDVATWIHHHDYSGNFSHRAYSRSESDTTSLVSNVWDRADRSSGNVLEYLDCYAYIGELHPIEADLKEYLSQGLKIEKHTELIADAVCTALEMQNWNFLEDLLLLLDGGDGNRLRLNERAERFIMGRVVYDDKSFLEHFIELPFIYNHTAVWSSMFARPGHQLDCFTLWMQSQGAPDPKPNRPVALKGDQEGPYTDLEEGYIDHDPHVQVTKDTPWNERTRGWMMLHYAIFHAHENGVQKILQMKETSQKDEKQETPLRDGEDNSVINRPDAHGRTPLSYAFNMNETPTRHDNVTPLDSNSGRTLSEREWRETFDYRMECNFSSDSLSCVKSLLNHHPQPKLLSEEKGTGYTPYDRVTMLYAEGIKRLGEYYKVPDDLWLLESDKQMHSHRDEIVDMFNRKLVNHRTLFAVRRFIERSIPFFFWLFAIGLSAVGGSTANEPSNYVLYQYIVNGLTTSASWNGISSSIDVPIWMNNTLLPWVAATDWYDDENPPNTSTGNPNRLMGAILIRQHRSPLNICDIPFQLDQSLTACIPSATPQYDRRDYGPSKIDSAFTFANTGSDYYGIDHFHWPSGGYSFILYPSESPLATVQNTQMMPDINRSREILQEKLDRGWLDERTRMLTVSFTLWNTGANKWASITLGAEFGSIGPGRTSSAIYIQKGLRYRGIAASLLGFMEAYILFYFITYAVSIKVIFKIIRKRCALSPQKLKNSYTYIGLNLSLPSTEYYDYSFLFQVQYAQYCLTAFFVGAMAIKTLQHFKVLPYTGPVVSAYMRTVLDKRFVLFGLFFIYLTLMWAVAYHIVFGFTTDGNKTFYDSILSSVRALLGESQYPSIAPVAPIFGPIFYVGFAVSENIILLNLVIAVLNEVYAKHSEESVYRWEVSISLLYSKDIKKRLKYRTMWNKIKKRLSLLGVLKDQYKWLINKITENVSQISLSEEQIDDICISWRTTKEGGKMESMIRDATIESSRSQAALQEQVNKLTVMMEAQNQAFDMQKKMMEGQKAMIEGQKAMMEEQTRLIQASLALPRRCDDKSDIVVKKLLFIPGAYRTRKIQTIVVYPCDMLENICDHHRVPVGRSSCGFFCG</sequence>
<feature type="domain" description="Polycystin cation channel PKD1/PKD2" evidence="8">
    <location>
        <begin position="1195"/>
        <end position="1339"/>
    </location>
</feature>
<feature type="transmembrane region" description="Helical" evidence="7">
    <location>
        <begin position="1251"/>
        <end position="1272"/>
    </location>
</feature>
<proteinExistence type="inferred from homology"/>
<feature type="transmembrane region" description="Helical" evidence="7">
    <location>
        <begin position="1313"/>
        <end position="1334"/>
    </location>
</feature>
<evidence type="ECO:0000256" key="7">
    <source>
        <dbReference type="SAM" id="Phobius"/>
    </source>
</evidence>
<organism evidence="10 11">
    <name type="scientific">Planoprotostelium fungivorum</name>
    <dbReference type="NCBI Taxonomy" id="1890364"/>
    <lineage>
        <taxon>Eukaryota</taxon>
        <taxon>Amoebozoa</taxon>
        <taxon>Evosea</taxon>
        <taxon>Variosea</taxon>
        <taxon>Cavosteliida</taxon>
        <taxon>Cavosteliaceae</taxon>
        <taxon>Planoprotostelium</taxon>
    </lineage>
</organism>
<keyword evidence="4 7" id="KW-1133">Transmembrane helix</keyword>
<evidence type="ECO:0000256" key="1">
    <source>
        <dbReference type="ARBA" id="ARBA00004141"/>
    </source>
</evidence>
<name>A0A2P6NYT7_9EUKA</name>
<dbReference type="InterPro" id="IPR036770">
    <property type="entry name" value="Ankyrin_rpt-contain_sf"/>
</dbReference>
<evidence type="ECO:0000313" key="11">
    <source>
        <dbReference type="Proteomes" id="UP000241769"/>
    </source>
</evidence>
<feature type="compositionally biased region" description="Basic and acidic residues" evidence="6">
    <location>
        <begin position="717"/>
        <end position="732"/>
    </location>
</feature>
<evidence type="ECO:0000256" key="4">
    <source>
        <dbReference type="ARBA" id="ARBA00022989"/>
    </source>
</evidence>
<dbReference type="InParanoid" id="A0A2P6NYT7"/>